<dbReference type="CDD" id="cd14406">
    <property type="entry name" value="UBA_MARK2"/>
    <property type="match status" value="1"/>
</dbReference>
<evidence type="ECO:0000259" key="21">
    <source>
        <dbReference type="PROSITE" id="PS50032"/>
    </source>
</evidence>
<reference evidence="22" key="3">
    <citation type="submission" date="2025-09" db="UniProtKB">
        <authorList>
            <consortium name="Ensembl"/>
        </authorList>
    </citation>
    <scope>IDENTIFICATION</scope>
</reference>
<dbReference type="Gene3D" id="3.30.200.20">
    <property type="entry name" value="Phosphorylase Kinase, domain 1"/>
    <property type="match status" value="1"/>
</dbReference>
<dbReference type="GO" id="GO:0005524">
    <property type="term" value="F:ATP binding"/>
    <property type="evidence" value="ECO:0007669"/>
    <property type="project" value="UniProtKB-KW"/>
</dbReference>
<dbReference type="Gene3D" id="3.30.310.80">
    <property type="entry name" value="Kinase associated domain 1, KA1"/>
    <property type="match status" value="1"/>
</dbReference>
<dbReference type="GO" id="GO:0000226">
    <property type="term" value="P:microtubule cytoskeleton organization"/>
    <property type="evidence" value="ECO:0007669"/>
    <property type="project" value="TreeGrafter"/>
</dbReference>
<keyword evidence="23" id="KW-1185">Reference proteome</keyword>
<keyword evidence="12" id="KW-0418">Kinase</keyword>
<protein>
    <recommendedName>
        <fullName evidence="5">non-specific serine/threonine protein kinase</fullName>
        <ecNumber evidence="5">2.7.11.1</ecNumber>
    </recommendedName>
</protein>
<feature type="compositionally biased region" description="Polar residues" evidence="18">
    <location>
        <begin position="447"/>
        <end position="465"/>
    </location>
</feature>
<feature type="domain" description="KA1" evidence="21">
    <location>
        <begin position="685"/>
        <end position="734"/>
    </location>
</feature>
<dbReference type="PROSITE" id="PS00108">
    <property type="entry name" value="PROTEIN_KINASE_ST"/>
    <property type="match status" value="1"/>
</dbReference>
<evidence type="ECO:0000256" key="13">
    <source>
        <dbReference type="ARBA" id="ARBA00022840"/>
    </source>
</evidence>
<comment type="catalytic activity">
    <reaction evidence="16">
        <text>L-threonyl-[protein] + ATP = O-phospho-L-threonyl-[protein] + ADP + H(+)</text>
        <dbReference type="Rhea" id="RHEA:46608"/>
        <dbReference type="Rhea" id="RHEA-COMP:11060"/>
        <dbReference type="Rhea" id="RHEA-COMP:11605"/>
        <dbReference type="ChEBI" id="CHEBI:15378"/>
        <dbReference type="ChEBI" id="CHEBI:30013"/>
        <dbReference type="ChEBI" id="CHEBI:30616"/>
        <dbReference type="ChEBI" id="CHEBI:61977"/>
        <dbReference type="ChEBI" id="CHEBI:456216"/>
        <dbReference type="EC" id="2.7.11.1"/>
    </reaction>
</comment>
<evidence type="ECO:0000256" key="18">
    <source>
        <dbReference type="SAM" id="MobiDB-lite"/>
    </source>
</evidence>
<evidence type="ECO:0000256" key="8">
    <source>
        <dbReference type="ARBA" id="ARBA00022553"/>
    </source>
</evidence>
<evidence type="ECO:0000256" key="5">
    <source>
        <dbReference type="ARBA" id="ARBA00012513"/>
    </source>
</evidence>
<reference evidence="22" key="1">
    <citation type="submission" date="2021-04" db="EMBL/GenBank/DDBJ databases">
        <authorList>
            <consortium name="Wellcome Sanger Institute Data Sharing"/>
        </authorList>
    </citation>
    <scope>NUCLEOTIDE SEQUENCE [LARGE SCALE GENOMIC DNA]</scope>
</reference>
<dbReference type="SMART" id="SM00165">
    <property type="entry name" value="UBA"/>
    <property type="match status" value="1"/>
</dbReference>
<dbReference type="Pfam" id="PF00069">
    <property type="entry name" value="Pkinase"/>
    <property type="match status" value="1"/>
</dbReference>
<dbReference type="Gene3D" id="1.10.510.10">
    <property type="entry name" value="Transferase(Phosphotransferase) domain 1"/>
    <property type="match status" value="1"/>
</dbReference>
<keyword evidence="14" id="KW-0460">Magnesium</keyword>
<dbReference type="FunFam" id="3.30.200.20:FF:000003">
    <property type="entry name" value="Non-specific serine/threonine protein kinase"/>
    <property type="match status" value="1"/>
</dbReference>
<dbReference type="SMART" id="SM00220">
    <property type="entry name" value="S_TKc"/>
    <property type="match status" value="1"/>
</dbReference>
<feature type="region of interest" description="Disordered" evidence="18">
    <location>
        <begin position="403"/>
        <end position="603"/>
    </location>
</feature>
<dbReference type="InterPro" id="IPR028375">
    <property type="entry name" value="KA1/Ssp2_C"/>
</dbReference>
<keyword evidence="11" id="KW-0547">Nucleotide-binding</keyword>
<feature type="compositionally biased region" description="Low complexity" evidence="18">
    <location>
        <begin position="570"/>
        <end position="581"/>
    </location>
</feature>
<dbReference type="InterPro" id="IPR000719">
    <property type="entry name" value="Prot_kinase_dom"/>
</dbReference>
<evidence type="ECO:0000256" key="3">
    <source>
        <dbReference type="ARBA" id="ARBA00004496"/>
    </source>
</evidence>
<dbReference type="PROSITE" id="PS50030">
    <property type="entry name" value="UBA"/>
    <property type="match status" value="1"/>
</dbReference>
<feature type="compositionally biased region" description="Low complexity" evidence="18">
    <location>
        <begin position="424"/>
        <end position="433"/>
    </location>
</feature>
<keyword evidence="6" id="KW-0963">Cytoplasm</keyword>
<dbReference type="GO" id="GO:0005737">
    <property type="term" value="C:cytoplasm"/>
    <property type="evidence" value="ECO:0007669"/>
    <property type="project" value="UniProtKB-SubCell"/>
</dbReference>
<feature type="compositionally biased region" description="Polar residues" evidence="18">
    <location>
        <begin position="591"/>
        <end position="600"/>
    </location>
</feature>
<dbReference type="Proteomes" id="UP000472265">
    <property type="component" value="Chromosome 10"/>
</dbReference>
<dbReference type="PROSITE" id="PS50032">
    <property type="entry name" value="KA1"/>
    <property type="match status" value="1"/>
</dbReference>
<evidence type="ECO:0000313" key="22">
    <source>
        <dbReference type="Ensembl" id="ENSSAUP00010003741.1"/>
    </source>
</evidence>
<dbReference type="GO" id="GO:0050321">
    <property type="term" value="F:tau-protein kinase activity"/>
    <property type="evidence" value="ECO:0007669"/>
    <property type="project" value="TreeGrafter"/>
</dbReference>
<dbReference type="SUPFAM" id="SSF56112">
    <property type="entry name" value="Protein kinase-like (PK-like)"/>
    <property type="match status" value="1"/>
</dbReference>
<dbReference type="Pfam" id="PF02149">
    <property type="entry name" value="KA1"/>
    <property type="match status" value="1"/>
</dbReference>
<comment type="similarity">
    <text evidence="4">Belongs to the protein kinase superfamily. CAMK Ser/Thr protein kinase family. SNF1 subfamily.</text>
</comment>
<evidence type="ECO:0000256" key="9">
    <source>
        <dbReference type="ARBA" id="ARBA00022679"/>
    </source>
</evidence>
<dbReference type="CDD" id="cd14072">
    <property type="entry name" value="STKc_MARK"/>
    <property type="match status" value="1"/>
</dbReference>
<feature type="region of interest" description="Disordered" evidence="18">
    <location>
        <begin position="21"/>
        <end position="45"/>
    </location>
</feature>
<keyword evidence="8" id="KW-0597">Phosphoprotein</keyword>
<evidence type="ECO:0000256" key="10">
    <source>
        <dbReference type="ARBA" id="ARBA00022723"/>
    </source>
</evidence>
<gene>
    <name evidence="22" type="primary">MARK2</name>
    <name evidence="22" type="synonym">mark2b</name>
</gene>
<dbReference type="GO" id="GO:0046872">
    <property type="term" value="F:metal ion binding"/>
    <property type="evidence" value="ECO:0007669"/>
    <property type="project" value="UniProtKB-KW"/>
</dbReference>
<evidence type="ECO:0000256" key="11">
    <source>
        <dbReference type="ARBA" id="ARBA00022741"/>
    </source>
</evidence>
<sequence>NCLQGETLTTVKHTLTLTLQKETNSSGRSSMPRCRNSVATTTSDDQPHIGNYRLLKTIGKGNFAKVKLARHVLTGKEVGIAFDTQLCVACFLQLFREVRIMKMLNHPNIVKLFEVIETEKTLYLVMEYASGGEVFDYLVAHGRMKEKEARAKFRQIVSAVQYCHQKCIVHRDLKAENLLLDADMNIKIADFGFSNEFTLGNKLDTFCGSPPYAAPELFQGKKYDGPEVDVWSLGVILYTLVSGSLPFDGQNLKELRERVLRGKYRIPFYMSTDCENLLKKFLILNPSKRGSLEQIMRDRWMNVGYEEEELKPYIEPMPDYKDPRRTDIMLQMGFSQEEIQDSLVNQKYNDVMAAYLLLDYRNSEVYSFFLTPTHASIFTVTCQQVTGVDRLSDALSLCLSPGSSYSKRGGQADNRTAAEDSGRKGSSGSSTTKVPASPLVSADKKSATPSTNSILSTGRSRNSPLTERATLGQGIQNGKDSLNTPGSRASTASAAAVLSSSSSSSSRIRHHKSLSSSNHPCPSDLHAPRPSAPTQRAPGASPSAHNISSAAVSDRPNFSRGVGIRSTFHAGQQRGARDQQGSAYPGGPASPSLSHGNSQARRTHGATGIFSKFTSKFVRRNLSFRFPRSQKDSAKPRSLRFTWSMKTTSSMEPMEMMREIRKVLDSNSCEYELRERYMLLCVSGNPARDDFVQWEMEVCKLPRLSLNGVRFKRISGTSIAFKNIASKIANELKL</sequence>
<dbReference type="AlphaFoldDB" id="A0A671TQR5"/>
<feature type="domain" description="UBA" evidence="20">
    <location>
        <begin position="320"/>
        <end position="360"/>
    </location>
</feature>
<dbReference type="Ensembl" id="ENSSAUT00010004034.1">
    <property type="protein sequence ID" value="ENSSAUP00010003741.1"/>
    <property type="gene ID" value="ENSSAUG00010001479.1"/>
</dbReference>
<dbReference type="PANTHER" id="PTHR24346">
    <property type="entry name" value="MAP/MICROTUBULE AFFINITY-REGULATING KINASE"/>
    <property type="match status" value="1"/>
</dbReference>
<dbReference type="InterPro" id="IPR008271">
    <property type="entry name" value="Ser/Thr_kinase_AS"/>
</dbReference>
<keyword evidence="9" id="KW-0808">Transferase</keyword>
<dbReference type="FunFam" id="1.10.510.10:FF:000156">
    <property type="entry name" value="Serine/threonine-protein kinase SIK3 homolog"/>
    <property type="match status" value="1"/>
</dbReference>
<evidence type="ECO:0000259" key="20">
    <source>
        <dbReference type="PROSITE" id="PS50030"/>
    </source>
</evidence>
<dbReference type="PANTHER" id="PTHR24346:SF56">
    <property type="entry name" value="SERINE_THREONINE-PROTEIN KINASE MARK2"/>
    <property type="match status" value="1"/>
</dbReference>
<evidence type="ECO:0000256" key="17">
    <source>
        <dbReference type="ARBA" id="ARBA00048679"/>
    </source>
</evidence>
<keyword evidence="7" id="KW-0723">Serine/threonine-protein kinase</keyword>
<comment type="cofactor">
    <cofactor evidence="1">
        <name>Mg(2+)</name>
        <dbReference type="ChEBI" id="CHEBI:18420"/>
    </cofactor>
</comment>
<proteinExistence type="inferred from homology"/>
<evidence type="ECO:0000259" key="19">
    <source>
        <dbReference type="PROSITE" id="PS50011"/>
    </source>
</evidence>
<feature type="domain" description="Protein kinase" evidence="19">
    <location>
        <begin position="52"/>
        <end position="301"/>
    </location>
</feature>
<dbReference type="GO" id="GO:0030425">
    <property type="term" value="C:dendrite"/>
    <property type="evidence" value="ECO:0007669"/>
    <property type="project" value="UniProtKB-SubCell"/>
</dbReference>
<evidence type="ECO:0000256" key="1">
    <source>
        <dbReference type="ARBA" id="ARBA00001946"/>
    </source>
</evidence>
<feature type="compositionally biased region" description="Polar residues" evidence="18">
    <location>
        <begin position="473"/>
        <end position="486"/>
    </location>
</feature>
<dbReference type="FunFam" id="1.10.8.10:FF:000005">
    <property type="entry name" value="Non-specific serine/threonine protein kinase"/>
    <property type="match status" value="1"/>
</dbReference>
<keyword evidence="13" id="KW-0067">ATP-binding</keyword>
<feature type="compositionally biased region" description="Low complexity" evidence="18">
    <location>
        <begin position="487"/>
        <end position="506"/>
    </location>
</feature>
<reference evidence="22" key="2">
    <citation type="submission" date="2025-08" db="UniProtKB">
        <authorList>
            <consortium name="Ensembl"/>
        </authorList>
    </citation>
    <scope>IDENTIFICATION</scope>
</reference>
<dbReference type="EC" id="2.7.11.1" evidence="5"/>
<evidence type="ECO:0000313" key="23">
    <source>
        <dbReference type="Proteomes" id="UP000472265"/>
    </source>
</evidence>
<dbReference type="Gene3D" id="1.10.8.10">
    <property type="entry name" value="DNA helicase RuvA subunit, C-terminal domain"/>
    <property type="match status" value="1"/>
</dbReference>
<dbReference type="InterPro" id="IPR015940">
    <property type="entry name" value="UBA"/>
</dbReference>
<dbReference type="FunFam" id="3.30.310.80:FF:000001">
    <property type="entry name" value="Non-specific serine/threonine protein kinase"/>
    <property type="match status" value="1"/>
</dbReference>
<dbReference type="InterPro" id="IPR001772">
    <property type="entry name" value="KA1_dom"/>
</dbReference>
<evidence type="ECO:0000256" key="2">
    <source>
        <dbReference type="ARBA" id="ARBA00004279"/>
    </source>
</evidence>
<evidence type="ECO:0000256" key="6">
    <source>
        <dbReference type="ARBA" id="ARBA00022490"/>
    </source>
</evidence>
<dbReference type="InterPro" id="IPR011009">
    <property type="entry name" value="Kinase-like_dom_sf"/>
</dbReference>
<dbReference type="PROSITE" id="PS50011">
    <property type="entry name" value="PROTEIN_KINASE_DOM"/>
    <property type="match status" value="1"/>
</dbReference>
<keyword evidence="10" id="KW-0479">Metal-binding</keyword>
<dbReference type="GO" id="GO:0035556">
    <property type="term" value="P:intracellular signal transduction"/>
    <property type="evidence" value="ECO:0007669"/>
    <property type="project" value="TreeGrafter"/>
</dbReference>
<name>A0A671TQR5_SPAAU</name>
<evidence type="ECO:0000256" key="4">
    <source>
        <dbReference type="ARBA" id="ARBA00006234"/>
    </source>
</evidence>
<comment type="subcellular location">
    <subcellularLocation>
        <location evidence="2">Cell projection</location>
        <location evidence="2">Dendrite</location>
    </subcellularLocation>
    <subcellularLocation>
        <location evidence="3">Cytoplasm</location>
    </subcellularLocation>
</comment>
<dbReference type="GeneTree" id="ENSGT00940000155031"/>
<evidence type="ECO:0000256" key="16">
    <source>
        <dbReference type="ARBA" id="ARBA00047899"/>
    </source>
</evidence>
<keyword evidence="15" id="KW-0966">Cell projection</keyword>
<evidence type="ECO:0000256" key="14">
    <source>
        <dbReference type="ARBA" id="ARBA00022842"/>
    </source>
</evidence>
<evidence type="ECO:0000256" key="12">
    <source>
        <dbReference type="ARBA" id="ARBA00022777"/>
    </source>
</evidence>
<evidence type="ECO:0000256" key="7">
    <source>
        <dbReference type="ARBA" id="ARBA00022527"/>
    </source>
</evidence>
<organism evidence="22 23">
    <name type="scientific">Sparus aurata</name>
    <name type="common">Gilthead sea bream</name>
    <dbReference type="NCBI Taxonomy" id="8175"/>
    <lineage>
        <taxon>Eukaryota</taxon>
        <taxon>Metazoa</taxon>
        <taxon>Chordata</taxon>
        <taxon>Craniata</taxon>
        <taxon>Vertebrata</taxon>
        <taxon>Euteleostomi</taxon>
        <taxon>Actinopterygii</taxon>
        <taxon>Neopterygii</taxon>
        <taxon>Teleostei</taxon>
        <taxon>Neoteleostei</taxon>
        <taxon>Acanthomorphata</taxon>
        <taxon>Eupercaria</taxon>
        <taxon>Spariformes</taxon>
        <taxon>Sparidae</taxon>
        <taxon>Sparus</taxon>
    </lineage>
</organism>
<comment type="catalytic activity">
    <reaction evidence="17">
        <text>L-seryl-[protein] + ATP = O-phospho-L-seryl-[protein] + ADP + H(+)</text>
        <dbReference type="Rhea" id="RHEA:17989"/>
        <dbReference type="Rhea" id="RHEA-COMP:9863"/>
        <dbReference type="Rhea" id="RHEA-COMP:11604"/>
        <dbReference type="ChEBI" id="CHEBI:15378"/>
        <dbReference type="ChEBI" id="CHEBI:29999"/>
        <dbReference type="ChEBI" id="CHEBI:30616"/>
        <dbReference type="ChEBI" id="CHEBI:83421"/>
        <dbReference type="ChEBI" id="CHEBI:456216"/>
        <dbReference type="EC" id="2.7.11.1"/>
    </reaction>
</comment>
<dbReference type="Pfam" id="PF00627">
    <property type="entry name" value="UBA"/>
    <property type="match status" value="1"/>
</dbReference>
<dbReference type="SUPFAM" id="SSF103243">
    <property type="entry name" value="KA1-like"/>
    <property type="match status" value="1"/>
</dbReference>
<accession>A0A671TQR5</accession>
<dbReference type="InterPro" id="IPR049508">
    <property type="entry name" value="MARK1-4_cat"/>
</dbReference>
<evidence type="ECO:0000256" key="15">
    <source>
        <dbReference type="ARBA" id="ARBA00023273"/>
    </source>
</evidence>